<dbReference type="Pfam" id="PF00230">
    <property type="entry name" value="MIP"/>
    <property type="match status" value="1"/>
</dbReference>
<sequence length="349" mass="37279">MSRKLKLKKKLRIVFDQRGNTVREPGKRPHMLQDTLRNSLVVIFGEFCGTFMFLFLAFVGAETAIANNNPGDPGAVLAPYSILFIACSFGAALTVNVWIFYRVTGGMFNPAVTLGLMLVGAVKPTRALLILPTQVIAGICAAAVVDGLLPGPLTVANTLGSGTSIVQGLFLEMFMTAQLVLTVYFLAVEKHRGTFLAPIGIGISVFIAHIVGVDYTGTGINPARSFGPAVITGFVGYHWIYWLGPVMGSFLSFGLYSVFKWLEYRSANPGQDNDDIERPALASSASMTSPRVPATMSSSSSAWPHRRAGNGGRNSVALSEASEGTLRPHSSHPGEAKHDSPPPVPEISP</sequence>
<keyword evidence="13" id="KW-1185">Reference proteome</keyword>
<dbReference type="FunFam" id="1.20.1080.10:FF:000014">
    <property type="entry name" value="Aquaporin 1"/>
    <property type="match status" value="1"/>
</dbReference>
<dbReference type="PANTHER" id="PTHR19139:SF199">
    <property type="entry name" value="MIP17260P"/>
    <property type="match status" value="1"/>
</dbReference>
<protein>
    <recommendedName>
        <fullName evidence="14">Aquaporin</fullName>
    </recommendedName>
</protein>
<evidence type="ECO:0000256" key="2">
    <source>
        <dbReference type="ARBA" id="ARBA00006175"/>
    </source>
</evidence>
<proteinExistence type="inferred from homology"/>
<dbReference type="OrthoDB" id="3222at2759"/>
<dbReference type="AlphaFoldDB" id="A0A9P7N7K6"/>
<dbReference type="Proteomes" id="UP000748025">
    <property type="component" value="Unassembled WGS sequence"/>
</dbReference>
<name>A0A9P7N7K6_9HYPO</name>
<evidence type="ECO:0000313" key="12">
    <source>
        <dbReference type="EMBL" id="KAG5998519.1"/>
    </source>
</evidence>
<feature type="transmembrane region" description="Helical" evidence="11">
    <location>
        <begin position="40"/>
        <end position="60"/>
    </location>
</feature>
<evidence type="ECO:0000256" key="7">
    <source>
        <dbReference type="ARBA" id="ARBA00023136"/>
    </source>
</evidence>
<evidence type="ECO:0008006" key="14">
    <source>
        <dbReference type="Google" id="ProtNLM"/>
    </source>
</evidence>
<comment type="subcellular location">
    <subcellularLocation>
        <location evidence="1">Membrane</location>
        <topology evidence="1">Multi-pass membrane protein</topology>
    </subcellularLocation>
</comment>
<evidence type="ECO:0000256" key="5">
    <source>
        <dbReference type="ARBA" id="ARBA00022737"/>
    </source>
</evidence>
<keyword evidence="3 9" id="KW-0813">Transport</keyword>
<feature type="transmembrane region" description="Helical" evidence="11">
    <location>
        <begin position="194"/>
        <end position="212"/>
    </location>
</feature>
<evidence type="ECO:0000256" key="6">
    <source>
        <dbReference type="ARBA" id="ARBA00022989"/>
    </source>
</evidence>
<dbReference type="InterPro" id="IPR023271">
    <property type="entry name" value="Aquaporin-like"/>
</dbReference>
<feature type="transmembrane region" description="Helical" evidence="11">
    <location>
        <begin position="80"/>
        <end position="101"/>
    </location>
</feature>
<evidence type="ECO:0000256" key="4">
    <source>
        <dbReference type="ARBA" id="ARBA00022692"/>
    </source>
</evidence>
<comment type="catalytic activity">
    <reaction evidence="8">
        <text>H2O(in) = H2O(out)</text>
        <dbReference type="Rhea" id="RHEA:29667"/>
        <dbReference type="ChEBI" id="CHEBI:15377"/>
    </reaction>
</comment>
<organism evidence="12 13">
    <name type="scientific">Claviceps pusilla</name>
    <dbReference type="NCBI Taxonomy" id="123648"/>
    <lineage>
        <taxon>Eukaryota</taxon>
        <taxon>Fungi</taxon>
        <taxon>Dikarya</taxon>
        <taxon>Ascomycota</taxon>
        <taxon>Pezizomycotina</taxon>
        <taxon>Sordariomycetes</taxon>
        <taxon>Hypocreomycetidae</taxon>
        <taxon>Hypocreales</taxon>
        <taxon>Clavicipitaceae</taxon>
        <taxon>Claviceps</taxon>
    </lineage>
</organism>
<feature type="transmembrane region" description="Helical" evidence="11">
    <location>
        <begin position="239"/>
        <end position="259"/>
    </location>
</feature>
<evidence type="ECO:0000313" key="13">
    <source>
        <dbReference type="Proteomes" id="UP000748025"/>
    </source>
</evidence>
<evidence type="ECO:0000256" key="11">
    <source>
        <dbReference type="SAM" id="Phobius"/>
    </source>
</evidence>
<feature type="compositionally biased region" description="Polar residues" evidence="10">
    <location>
        <begin position="283"/>
        <end position="302"/>
    </location>
</feature>
<comment type="similarity">
    <text evidence="2 9">Belongs to the MIP/aquaporin (TC 1.A.8) family.</text>
</comment>
<evidence type="ECO:0000256" key="9">
    <source>
        <dbReference type="RuleBase" id="RU000477"/>
    </source>
</evidence>
<dbReference type="GO" id="GO:0015250">
    <property type="term" value="F:water channel activity"/>
    <property type="evidence" value="ECO:0007669"/>
    <property type="project" value="TreeGrafter"/>
</dbReference>
<dbReference type="EMBL" id="SRPW01001853">
    <property type="protein sequence ID" value="KAG5998519.1"/>
    <property type="molecule type" value="Genomic_DNA"/>
</dbReference>
<dbReference type="PANTHER" id="PTHR19139">
    <property type="entry name" value="AQUAPORIN TRANSPORTER"/>
    <property type="match status" value="1"/>
</dbReference>
<evidence type="ECO:0000256" key="3">
    <source>
        <dbReference type="ARBA" id="ARBA00022448"/>
    </source>
</evidence>
<gene>
    <name evidence="12" type="ORF">E4U43_002404</name>
</gene>
<keyword evidence="4 9" id="KW-0812">Transmembrane</keyword>
<dbReference type="PRINTS" id="PR00783">
    <property type="entry name" value="MINTRINSICP"/>
</dbReference>
<evidence type="ECO:0000256" key="10">
    <source>
        <dbReference type="SAM" id="MobiDB-lite"/>
    </source>
</evidence>
<dbReference type="InterPro" id="IPR034294">
    <property type="entry name" value="Aquaporin_transptr"/>
</dbReference>
<keyword evidence="6 11" id="KW-1133">Transmembrane helix</keyword>
<dbReference type="GO" id="GO:0005886">
    <property type="term" value="C:plasma membrane"/>
    <property type="evidence" value="ECO:0007669"/>
    <property type="project" value="TreeGrafter"/>
</dbReference>
<feature type="transmembrane region" description="Helical" evidence="11">
    <location>
        <begin position="165"/>
        <end position="187"/>
    </location>
</feature>
<dbReference type="Gene3D" id="1.20.1080.10">
    <property type="entry name" value="Glycerol uptake facilitator protein"/>
    <property type="match status" value="1"/>
</dbReference>
<accession>A0A9P7N7K6</accession>
<evidence type="ECO:0000256" key="8">
    <source>
        <dbReference type="ARBA" id="ARBA00034651"/>
    </source>
</evidence>
<keyword evidence="5" id="KW-0677">Repeat</keyword>
<keyword evidence="7 11" id="KW-0472">Membrane</keyword>
<dbReference type="SUPFAM" id="SSF81338">
    <property type="entry name" value="Aquaporin-like"/>
    <property type="match status" value="1"/>
</dbReference>
<dbReference type="InterPro" id="IPR000425">
    <property type="entry name" value="MIP"/>
</dbReference>
<feature type="transmembrane region" description="Helical" evidence="11">
    <location>
        <begin position="127"/>
        <end position="145"/>
    </location>
</feature>
<feature type="region of interest" description="Disordered" evidence="10">
    <location>
        <begin position="283"/>
        <end position="349"/>
    </location>
</feature>
<evidence type="ECO:0000256" key="1">
    <source>
        <dbReference type="ARBA" id="ARBA00004141"/>
    </source>
</evidence>
<reference evidence="12" key="1">
    <citation type="journal article" date="2020" name="bioRxiv">
        <title>Whole genome comparisons of ergot fungi reveals the divergence and evolution of species within the genus Claviceps are the result of varying mechanisms driving genome evolution and host range expansion.</title>
        <authorList>
            <person name="Wyka S.A."/>
            <person name="Mondo S.J."/>
            <person name="Liu M."/>
            <person name="Dettman J."/>
            <person name="Nalam V."/>
            <person name="Broders K.D."/>
        </authorList>
    </citation>
    <scope>NUCLEOTIDE SEQUENCE</scope>
    <source>
        <strain evidence="12">CCC 602</strain>
    </source>
</reference>
<comment type="caution">
    <text evidence="12">The sequence shown here is derived from an EMBL/GenBank/DDBJ whole genome shotgun (WGS) entry which is preliminary data.</text>
</comment>